<evidence type="ECO:0000256" key="6">
    <source>
        <dbReference type="ARBA" id="ARBA00023034"/>
    </source>
</evidence>
<accession>A0A6J3LY37</accession>
<keyword evidence="7" id="KW-0472">Membrane</keyword>
<evidence type="ECO:0000259" key="10">
    <source>
        <dbReference type="SMART" id="SM00762"/>
    </source>
</evidence>
<reference evidence="12" key="3">
    <citation type="submission" date="2025-08" db="UniProtKB">
        <authorList>
            <consortium name="RefSeq"/>
        </authorList>
    </citation>
    <scope>IDENTIFICATION</scope>
    <source>
        <strain evidence="12">CBS 342.82</strain>
    </source>
</reference>
<comment type="similarity">
    <text evidence="2">Belongs to the COG4 family.</text>
</comment>
<feature type="domain" description="COG4 transport protein middle alpha-helical bundle" evidence="10">
    <location>
        <begin position="171"/>
        <end position="504"/>
    </location>
</feature>
<evidence type="ECO:0000256" key="3">
    <source>
        <dbReference type="ARBA" id="ARBA00020975"/>
    </source>
</evidence>
<organism evidence="12">
    <name type="scientific">Dissoconium aciculare CBS 342.82</name>
    <dbReference type="NCBI Taxonomy" id="1314786"/>
    <lineage>
        <taxon>Eukaryota</taxon>
        <taxon>Fungi</taxon>
        <taxon>Dikarya</taxon>
        <taxon>Ascomycota</taxon>
        <taxon>Pezizomycotina</taxon>
        <taxon>Dothideomycetes</taxon>
        <taxon>Dothideomycetidae</taxon>
        <taxon>Mycosphaerellales</taxon>
        <taxon>Dissoconiaceae</taxon>
        <taxon>Dissoconium</taxon>
    </lineage>
</organism>
<evidence type="ECO:0000256" key="8">
    <source>
        <dbReference type="ARBA" id="ARBA00031340"/>
    </source>
</evidence>
<evidence type="ECO:0000256" key="2">
    <source>
        <dbReference type="ARBA" id="ARBA00009215"/>
    </source>
</evidence>
<dbReference type="InterPro" id="IPR048682">
    <property type="entry name" value="COG4"/>
</dbReference>
<comment type="subcellular location">
    <subcellularLocation>
        <location evidence="1">Golgi apparatus membrane</location>
        <topology evidence="1">Peripheral membrane protein</topology>
    </subcellularLocation>
</comment>
<dbReference type="AlphaFoldDB" id="A0A6J3LY37"/>
<dbReference type="GO" id="GO:0000139">
    <property type="term" value="C:Golgi membrane"/>
    <property type="evidence" value="ECO:0007669"/>
    <property type="project" value="UniProtKB-SubCell"/>
</dbReference>
<keyword evidence="5" id="KW-0653">Protein transport</keyword>
<gene>
    <name evidence="12" type="ORF">K489DRAFT_39584</name>
</gene>
<dbReference type="RefSeq" id="XP_033457711.1">
    <property type="nucleotide sequence ID" value="XM_033606856.1"/>
</dbReference>
<dbReference type="Pfam" id="PF08318">
    <property type="entry name" value="COG4_m"/>
    <property type="match status" value="1"/>
</dbReference>
<dbReference type="InterPro" id="IPR013167">
    <property type="entry name" value="COG4_M"/>
</dbReference>
<dbReference type="Proteomes" id="UP000504637">
    <property type="component" value="Unplaced"/>
</dbReference>
<reference evidence="12" key="1">
    <citation type="submission" date="2020-01" db="EMBL/GenBank/DDBJ databases">
        <authorList>
            <consortium name="DOE Joint Genome Institute"/>
            <person name="Haridas S."/>
            <person name="Albert R."/>
            <person name="Binder M."/>
            <person name="Bloem J."/>
            <person name="Labutti K."/>
            <person name="Salamov A."/>
            <person name="Andreopoulos B."/>
            <person name="Baker S.E."/>
            <person name="Barry K."/>
            <person name="Bills G."/>
            <person name="Bluhm B.H."/>
            <person name="Cannon C."/>
            <person name="Castanera R."/>
            <person name="Culley D.E."/>
            <person name="Daum C."/>
            <person name="Ezra D."/>
            <person name="Gonzalez J.B."/>
            <person name="Henrissat B."/>
            <person name="Kuo A."/>
            <person name="Liang C."/>
            <person name="Lipzen A."/>
            <person name="Lutzoni F."/>
            <person name="Magnuson J."/>
            <person name="Mondo S."/>
            <person name="Nolan M."/>
            <person name="Ohm R."/>
            <person name="Pangilinan J."/>
            <person name="Park H.-J."/>
            <person name="Ramirez L."/>
            <person name="Alfaro M."/>
            <person name="Sun H."/>
            <person name="Tritt A."/>
            <person name="Yoshinaga Y."/>
            <person name="Zwiers L.-H."/>
            <person name="Turgeon B.G."/>
            <person name="Goodwin S.B."/>
            <person name="Spatafora J.W."/>
            <person name="Crous P.W."/>
            <person name="Grigoriev I.V."/>
        </authorList>
    </citation>
    <scope>NUCLEOTIDE SEQUENCE</scope>
    <source>
        <strain evidence="12">CBS 342.82</strain>
    </source>
</reference>
<keyword evidence="4" id="KW-0813">Transport</keyword>
<dbReference type="InterPro" id="IPR048684">
    <property type="entry name" value="COG4_C"/>
</dbReference>
<keyword evidence="11" id="KW-1185">Reference proteome</keyword>
<dbReference type="Gene3D" id="1.20.58.1970">
    <property type="match status" value="1"/>
</dbReference>
<evidence type="ECO:0000313" key="12">
    <source>
        <dbReference type="RefSeq" id="XP_033457711.1"/>
    </source>
</evidence>
<evidence type="ECO:0000256" key="7">
    <source>
        <dbReference type="ARBA" id="ARBA00023136"/>
    </source>
</evidence>
<dbReference type="SMART" id="SM00762">
    <property type="entry name" value="Cog4"/>
    <property type="match status" value="1"/>
</dbReference>
<dbReference type="PANTHER" id="PTHR24016">
    <property type="entry name" value="CONSERVED OLIGOMERIC GOLGI COMPLEX SUBUNIT 4"/>
    <property type="match status" value="1"/>
</dbReference>
<proteinExistence type="inferred from homology"/>
<name>A0A6J3LY37_9PEZI</name>
<protein>
    <recommendedName>
        <fullName evidence="3">Conserved oligomeric Golgi complex subunit 4</fullName>
    </recommendedName>
    <alternativeName>
        <fullName evidence="8">Component of oligomeric Golgi complex 4</fullName>
    </alternativeName>
</protein>
<evidence type="ECO:0000313" key="11">
    <source>
        <dbReference type="Proteomes" id="UP000504637"/>
    </source>
</evidence>
<evidence type="ECO:0000256" key="5">
    <source>
        <dbReference type="ARBA" id="ARBA00022927"/>
    </source>
</evidence>
<evidence type="ECO:0000256" key="9">
    <source>
        <dbReference type="SAM" id="MobiDB-lite"/>
    </source>
</evidence>
<evidence type="ECO:0000256" key="1">
    <source>
        <dbReference type="ARBA" id="ARBA00004395"/>
    </source>
</evidence>
<dbReference type="Pfam" id="PF20662">
    <property type="entry name" value="COG4_C"/>
    <property type="match status" value="1"/>
</dbReference>
<dbReference type="PANTHER" id="PTHR24016:SF0">
    <property type="entry name" value="CONSERVED OLIGOMERIC GOLGI COMPLEX SUBUNIT 4"/>
    <property type="match status" value="1"/>
</dbReference>
<dbReference type="OrthoDB" id="47059at2759"/>
<sequence>MAVIQEDHKDIHRASTADELRAALKQLSVREAAIGSQLDSLLASQKDLNRNISRLDLARAQLGSQVVSTRAISNGMLSAAATTARSISGAVQRLDREQAAVKATLDVVEQVAELKACVLGVHGSMGAPQDWETAANYLRRASLIPDAVIDGAFAGEIVPTAEVPDLPRYTLDSAAEGLCTLFLRDFQKAANEGDGARVTRFFKLFPLIGRSEVGLDAYGRYVCGGIAARARSNMSSSSRRDGMFYANAITKLFEHIAQIVDGHESLVERHYGPGSMTKVIERIQVEADSQGSLILETWAEERSVARKLTDIKSYPFNFLAQSFLPAPKPGFSRSDSPTPAHGRPSEDESVDMKEVDAMLTEITTMLGRWSLYVRFIASKTQPADEDDTKLSIPAFVVHSTLQKKVNDLLIDPFTLMSTFFFRRSVEKAFQLDESPTDLTLNPNKPLGSNPPFITSAVDDVMYIVNQVLQRTIATLQKTVVASVVPSIGRVLGGDFFGMIQRKMRDESYPKAAIQGALPPEGLIIAFLVLINNLDVSTDYLHRIIGTSLGESPSSTANGPTTATPSPHLADSFPFGNESLFVEKALRNMHAGFEAKTSELVTEAIEVIRKQVMTPRLRPVMIETFRDVDYSIPDEESATQTTTTADDNNNIEEDLVTHRFERGWQAFTLPVKRLLTAKTYGRLLAGTLAHLARTLEKRIWSYHGRVNALGAVRLERDVAGIVNATVRGGHYELRALFARCVQMTLVLNMEEDEWEAVSALDGEALERETGVVWRLDGEERARVRDLLEGRA</sequence>
<dbReference type="Pfam" id="PF20663">
    <property type="entry name" value="COG4_N"/>
    <property type="match status" value="1"/>
</dbReference>
<keyword evidence="6" id="KW-0333">Golgi apparatus</keyword>
<dbReference type="GeneID" id="54364656"/>
<dbReference type="GO" id="GO:0015031">
    <property type="term" value="P:protein transport"/>
    <property type="evidence" value="ECO:0007669"/>
    <property type="project" value="UniProtKB-KW"/>
</dbReference>
<reference evidence="12" key="2">
    <citation type="submission" date="2020-04" db="EMBL/GenBank/DDBJ databases">
        <authorList>
            <consortium name="NCBI Genome Project"/>
        </authorList>
    </citation>
    <scope>NUCLEOTIDE SEQUENCE</scope>
    <source>
        <strain evidence="12">CBS 342.82</strain>
    </source>
</reference>
<feature type="region of interest" description="Disordered" evidence="9">
    <location>
        <begin position="329"/>
        <end position="352"/>
    </location>
</feature>
<dbReference type="InterPro" id="IPR048680">
    <property type="entry name" value="COG4_N"/>
</dbReference>
<evidence type="ECO:0000256" key="4">
    <source>
        <dbReference type="ARBA" id="ARBA00022448"/>
    </source>
</evidence>
<feature type="compositionally biased region" description="Basic and acidic residues" evidence="9">
    <location>
        <begin position="343"/>
        <end position="352"/>
    </location>
</feature>